<evidence type="ECO:0000313" key="3">
    <source>
        <dbReference type="Proteomes" id="UP001595886"/>
    </source>
</evidence>
<comment type="similarity">
    <text evidence="1">Belongs to the UPF0166 family.</text>
</comment>
<dbReference type="InterPro" id="IPR015867">
    <property type="entry name" value="N-reg_PII/ATP_PRibTrfase_C"/>
</dbReference>
<proteinExistence type="inferred from homology"/>
<dbReference type="InterPro" id="IPR011322">
    <property type="entry name" value="N-reg_PII-like_a/b"/>
</dbReference>
<sequence length="107" mass="12166">MNGVHLRFYTVESRRIHHQPAYDWLLGQAKEMGIPGGSAFRAMAGYGRHGRMHEAHFFELAEEPVLVEFVLSEQQADEFLALLEKERVQLFHARLPASFGWVGGAQT</sequence>
<reference evidence="3" key="1">
    <citation type="journal article" date="2019" name="Int. J. Syst. Evol. Microbiol.">
        <title>The Global Catalogue of Microorganisms (GCM) 10K type strain sequencing project: providing services to taxonomists for standard genome sequencing and annotation.</title>
        <authorList>
            <consortium name="The Broad Institute Genomics Platform"/>
            <consortium name="The Broad Institute Genome Sequencing Center for Infectious Disease"/>
            <person name="Wu L."/>
            <person name="Ma J."/>
        </authorList>
    </citation>
    <scope>NUCLEOTIDE SEQUENCE [LARGE SCALE GENOMIC DNA]</scope>
    <source>
        <strain evidence="3">CCUG 30340</strain>
    </source>
</reference>
<comment type="caution">
    <text evidence="2">The sequence shown here is derived from an EMBL/GenBank/DDBJ whole genome shotgun (WGS) entry which is preliminary data.</text>
</comment>
<evidence type="ECO:0000256" key="1">
    <source>
        <dbReference type="ARBA" id="ARBA00010554"/>
    </source>
</evidence>
<dbReference type="Gene3D" id="3.30.70.120">
    <property type="match status" value="1"/>
</dbReference>
<dbReference type="SUPFAM" id="SSF54913">
    <property type="entry name" value="GlnB-like"/>
    <property type="match status" value="1"/>
</dbReference>
<protein>
    <submittedName>
        <fullName evidence="2">DUF190 domain-containing protein</fullName>
    </submittedName>
</protein>
<organism evidence="2 3">
    <name type="scientific">Dokdonella ginsengisoli</name>
    <dbReference type="NCBI Taxonomy" id="363846"/>
    <lineage>
        <taxon>Bacteria</taxon>
        <taxon>Pseudomonadati</taxon>
        <taxon>Pseudomonadota</taxon>
        <taxon>Gammaproteobacteria</taxon>
        <taxon>Lysobacterales</taxon>
        <taxon>Rhodanobacteraceae</taxon>
        <taxon>Dokdonella</taxon>
    </lineage>
</organism>
<accession>A0ABV9QVG0</accession>
<keyword evidence="3" id="KW-1185">Reference proteome</keyword>
<dbReference type="PANTHER" id="PTHR35983">
    <property type="entry name" value="UPF0166 PROTEIN TM_0021"/>
    <property type="match status" value="1"/>
</dbReference>
<dbReference type="RefSeq" id="WP_380021311.1">
    <property type="nucleotide sequence ID" value="NZ_JBHSHD010000008.1"/>
</dbReference>
<evidence type="ECO:0000313" key="2">
    <source>
        <dbReference type="EMBL" id="MFC4821051.1"/>
    </source>
</evidence>
<dbReference type="Proteomes" id="UP001595886">
    <property type="component" value="Unassembled WGS sequence"/>
</dbReference>
<dbReference type="PANTHER" id="PTHR35983:SF1">
    <property type="entry name" value="UPF0166 PROTEIN TM_0021"/>
    <property type="match status" value="1"/>
</dbReference>
<dbReference type="Pfam" id="PF02641">
    <property type="entry name" value="DUF190"/>
    <property type="match status" value="1"/>
</dbReference>
<dbReference type="InterPro" id="IPR003793">
    <property type="entry name" value="UPF0166"/>
</dbReference>
<gene>
    <name evidence="2" type="ORF">ACFO6Q_12000</name>
</gene>
<name>A0ABV9QVG0_9GAMM</name>
<dbReference type="EMBL" id="JBHSHD010000008">
    <property type="protein sequence ID" value="MFC4821051.1"/>
    <property type="molecule type" value="Genomic_DNA"/>
</dbReference>